<name>A0ABM4ELJ5_9AVES</name>
<protein>
    <submittedName>
        <fullName evidence="14">General vesicular transport factor p115 isoform X5</fullName>
    </submittedName>
</protein>
<evidence type="ECO:0000256" key="5">
    <source>
        <dbReference type="ARBA" id="ARBA00022737"/>
    </source>
</evidence>
<evidence type="ECO:0000256" key="8">
    <source>
        <dbReference type="ARBA" id="ARBA00023136"/>
    </source>
</evidence>
<evidence type="ECO:0000256" key="4">
    <source>
        <dbReference type="ARBA" id="ARBA00022490"/>
    </source>
</evidence>
<dbReference type="Pfam" id="PF18770">
    <property type="entry name" value="Arm_vescicular"/>
    <property type="match status" value="1"/>
</dbReference>
<evidence type="ECO:0000259" key="12">
    <source>
        <dbReference type="Pfam" id="PF04871"/>
    </source>
</evidence>
<reference evidence="14" key="1">
    <citation type="submission" date="2025-08" db="UniProtKB">
        <authorList>
            <consortium name="RefSeq"/>
        </authorList>
    </citation>
    <scope>IDENTIFICATION</scope>
    <source>
        <tissue evidence="14">Blood</tissue>
    </source>
</reference>
<feature type="compositionally biased region" description="Acidic residues" evidence="10">
    <location>
        <begin position="866"/>
        <end position="892"/>
    </location>
</feature>
<keyword evidence="13" id="KW-1185">Reference proteome</keyword>
<proteinExistence type="predicted"/>
<accession>A0ABM4ELJ5</accession>
<dbReference type="PANTHER" id="PTHR10013:SF0">
    <property type="entry name" value="GENERAL VESICULAR TRANSPORT FACTOR P115"/>
    <property type="match status" value="1"/>
</dbReference>
<feature type="coiled-coil region" evidence="9">
    <location>
        <begin position="665"/>
        <end position="699"/>
    </location>
</feature>
<dbReference type="Pfam" id="PF04869">
    <property type="entry name" value="Uso1_p115_head"/>
    <property type="match status" value="1"/>
</dbReference>
<keyword evidence="7 9" id="KW-0175">Coiled coil</keyword>
<evidence type="ECO:0000256" key="2">
    <source>
        <dbReference type="ARBA" id="ARBA00004496"/>
    </source>
</evidence>
<dbReference type="InterPro" id="IPR011989">
    <property type="entry name" value="ARM-like"/>
</dbReference>
<evidence type="ECO:0000313" key="13">
    <source>
        <dbReference type="Proteomes" id="UP001652627"/>
    </source>
</evidence>
<dbReference type="Gene3D" id="1.25.10.10">
    <property type="entry name" value="Leucine-rich Repeat Variant"/>
    <property type="match status" value="1"/>
</dbReference>
<evidence type="ECO:0000256" key="9">
    <source>
        <dbReference type="SAM" id="Coils"/>
    </source>
</evidence>
<evidence type="ECO:0000256" key="7">
    <source>
        <dbReference type="ARBA" id="ARBA00023054"/>
    </source>
</evidence>
<dbReference type="GeneID" id="106492055"/>
<dbReference type="InterPro" id="IPR041209">
    <property type="entry name" value="P115_Arm_rpt"/>
</dbReference>
<dbReference type="SUPFAM" id="SSF48371">
    <property type="entry name" value="ARM repeat"/>
    <property type="match status" value="2"/>
</dbReference>
<dbReference type="PANTHER" id="PTHR10013">
    <property type="entry name" value="GENERAL VESICULAR TRANSPORT FACTOR P115"/>
    <property type="match status" value="1"/>
</dbReference>
<dbReference type="InterPro" id="IPR016024">
    <property type="entry name" value="ARM-type_fold"/>
</dbReference>
<keyword evidence="8" id="KW-0472">Membrane</keyword>
<feature type="region of interest" description="Disordered" evidence="10">
    <location>
        <begin position="705"/>
        <end position="728"/>
    </location>
</feature>
<feature type="domain" description="Vesicle tethering protein Uso1/P115-like head" evidence="11">
    <location>
        <begin position="280"/>
        <end position="568"/>
    </location>
</feature>
<dbReference type="InterPro" id="IPR006953">
    <property type="entry name" value="Vesicle_Uso1_P115_head"/>
</dbReference>
<dbReference type="Proteomes" id="UP001652627">
    <property type="component" value="Chromosome 5"/>
</dbReference>
<gene>
    <name evidence="14" type="primary">USO1</name>
</gene>
<dbReference type="Pfam" id="PF04871">
    <property type="entry name" value="Uso1_p115_C"/>
    <property type="match status" value="1"/>
</dbReference>
<feature type="coiled-coil region" evidence="9">
    <location>
        <begin position="592"/>
        <end position="640"/>
    </location>
</feature>
<evidence type="ECO:0000259" key="11">
    <source>
        <dbReference type="Pfam" id="PF04869"/>
    </source>
</evidence>
<evidence type="ECO:0000256" key="6">
    <source>
        <dbReference type="ARBA" id="ARBA00023034"/>
    </source>
</evidence>
<feature type="region of interest" description="Disordered" evidence="10">
    <location>
        <begin position="860"/>
        <end position="892"/>
    </location>
</feature>
<dbReference type="RefSeq" id="XP_067153570.1">
    <property type="nucleotide sequence ID" value="XM_067297469.1"/>
</dbReference>
<evidence type="ECO:0000256" key="10">
    <source>
        <dbReference type="SAM" id="MobiDB-lite"/>
    </source>
</evidence>
<keyword evidence="6" id="KW-0333">Golgi apparatus</keyword>
<evidence type="ECO:0000256" key="3">
    <source>
        <dbReference type="ARBA" id="ARBA00004555"/>
    </source>
</evidence>
<evidence type="ECO:0000313" key="14">
    <source>
        <dbReference type="RefSeq" id="XP_067153570.1"/>
    </source>
</evidence>
<organism evidence="13 14">
    <name type="scientific">Apteryx mantelli</name>
    <name type="common">North Island brown kiwi</name>
    <dbReference type="NCBI Taxonomy" id="2696672"/>
    <lineage>
        <taxon>Eukaryota</taxon>
        <taxon>Metazoa</taxon>
        <taxon>Chordata</taxon>
        <taxon>Craniata</taxon>
        <taxon>Vertebrata</taxon>
        <taxon>Euteleostomi</taxon>
        <taxon>Archelosauria</taxon>
        <taxon>Archosauria</taxon>
        <taxon>Dinosauria</taxon>
        <taxon>Saurischia</taxon>
        <taxon>Theropoda</taxon>
        <taxon>Coelurosauria</taxon>
        <taxon>Aves</taxon>
        <taxon>Palaeognathae</taxon>
        <taxon>Apterygiformes</taxon>
        <taxon>Apterygidae</taxon>
        <taxon>Apteryx</taxon>
    </lineage>
</organism>
<keyword evidence="4" id="KW-0963">Cytoplasm</keyword>
<dbReference type="InterPro" id="IPR024095">
    <property type="entry name" value="Vesicle_P115"/>
</dbReference>
<dbReference type="InterPro" id="IPR006955">
    <property type="entry name" value="Uso1_p115_C"/>
</dbReference>
<feature type="coiled-coil region" evidence="9">
    <location>
        <begin position="728"/>
        <end position="842"/>
    </location>
</feature>
<evidence type="ECO:0000256" key="1">
    <source>
        <dbReference type="ARBA" id="ARBA00004184"/>
    </source>
</evidence>
<comment type="subcellular location">
    <subcellularLocation>
        <location evidence="2">Cytoplasm</location>
    </subcellularLocation>
    <subcellularLocation>
        <location evidence="1">Endomembrane system</location>
        <topology evidence="1">Peripheral membrane protein</topology>
    </subcellularLocation>
    <subcellularLocation>
        <location evidence="3">Golgi apparatus</location>
    </subcellularLocation>
</comment>
<feature type="domain" description="Uso1/p115-like vesicle tethering protein C-terminal" evidence="12">
    <location>
        <begin position="730"/>
        <end position="889"/>
    </location>
</feature>
<sequence length="892" mass="100327">MFFRQTDSEIIGYALDTLYNVISNDLEEEEQEENLPKQVDDLGSQFTEIFIKQQENVTLLLTLVEEFDFHVRWPGVKLLTSLLKQQGPQVQQIILVSPMGVSRLMDLLADSREVIRNDGVLLLQQLTKSNAAIQKIVAFENAFERLLDIITEEGNSDGGIVVEDCLLLLQNLLKNNNSNQNFFKEGSYIQRMKPWFEVGDDNCGWSAQKVTNLHLMLQLVRVLVSPTNPPGATSSCQKAMFQCGLLQQLCTILMATGVPADILTETINTVSEVIRGCQINQDYFASVNAPSNPPRPAIVVLLMSMVNERQPFVLRCAVLYCFQCFLYKNQKGQGEIVSTLLPSTIDATGNSVSAGQLLCGGLFSTDSLSNWYAAVALAHALQENATLKEQLLRVQLATSIGNPPVSLLQQCTNILSQGDKIDRRGSKVQTRVGLLMLLCTWLSNCSIAVTHFLHNPANIPFLTGQIAENLGEEEQLVQGLCALLLGISIYYNDNSLENYRKEKLKQLIEKRIGRENFIEKLGFISKHELHSRAAQKPQPSFSSPDHVMFDHEFTKLVKELEGVISKAIYKSSEEDKKEEEVKKTLEQHDNIVTHYKKVIREQDQELEELKQQVNTLRSQNEQLQATVTQQVSQIQQHKDQYNLLKVQLGKDAQHHNSHGETFQVNGIQLEEVSKLKEELEEWKNKYELLQGQLREKDSVIEKLKSSQLEMGTTEQSSQTSKSGSLELSNELQKELETLRSRIQLQSTEISKLQTENQKLQLMNTAADPVLGESGATAARNPEVEGRLLQEVKELKSEVKALSEEKASLKQYLDSSNSTVAILQDQKSKLQQEVAESKKEQDDLLVLLADQDQKLSALKNKLKELGEPVEDEDDIESGDQGDDDEDGEDEEQD</sequence>
<keyword evidence="5" id="KW-0677">Repeat</keyword>